<dbReference type="EMBL" id="QTSX02006402">
    <property type="protein sequence ID" value="KAJ9055344.1"/>
    <property type="molecule type" value="Genomic_DNA"/>
</dbReference>
<sequence length="61" mass="6937">MSHAVQKMPQNPSLMPLEESLRLSSRFRKILKNLMECQMETSQDPLGPDKDAYTIKDVSDG</sequence>
<protein>
    <submittedName>
        <fullName evidence="1">Uncharacterized protein</fullName>
    </submittedName>
</protein>
<organism evidence="1 2">
    <name type="scientific">Entomophthora muscae</name>
    <dbReference type="NCBI Taxonomy" id="34485"/>
    <lineage>
        <taxon>Eukaryota</taxon>
        <taxon>Fungi</taxon>
        <taxon>Fungi incertae sedis</taxon>
        <taxon>Zoopagomycota</taxon>
        <taxon>Entomophthoromycotina</taxon>
        <taxon>Entomophthoromycetes</taxon>
        <taxon>Entomophthorales</taxon>
        <taxon>Entomophthoraceae</taxon>
        <taxon>Entomophthora</taxon>
    </lineage>
</organism>
<proteinExistence type="predicted"/>
<name>A0ACC2RZ19_9FUNG</name>
<evidence type="ECO:0000313" key="1">
    <source>
        <dbReference type="EMBL" id="KAJ9055344.1"/>
    </source>
</evidence>
<reference evidence="1" key="1">
    <citation type="submission" date="2022-04" db="EMBL/GenBank/DDBJ databases">
        <title>Genome of the entomopathogenic fungus Entomophthora muscae.</title>
        <authorList>
            <person name="Elya C."/>
            <person name="Lovett B.R."/>
            <person name="Lee E."/>
            <person name="Macias A.M."/>
            <person name="Hajek A.E."/>
            <person name="De Bivort B.L."/>
            <person name="Kasson M.T."/>
            <person name="De Fine Licht H.H."/>
            <person name="Stajich J.E."/>
        </authorList>
    </citation>
    <scope>NUCLEOTIDE SEQUENCE</scope>
    <source>
        <strain evidence="1">Berkeley</strain>
    </source>
</reference>
<evidence type="ECO:0000313" key="2">
    <source>
        <dbReference type="Proteomes" id="UP001165960"/>
    </source>
</evidence>
<accession>A0ACC2RZ19</accession>
<gene>
    <name evidence="1" type="ORF">DSO57_1004861</name>
</gene>
<comment type="caution">
    <text evidence="1">The sequence shown here is derived from an EMBL/GenBank/DDBJ whole genome shotgun (WGS) entry which is preliminary data.</text>
</comment>
<keyword evidence="2" id="KW-1185">Reference proteome</keyword>
<dbReference type="Proteomes" id="UP001165960">
    <property type="component" value="Unassembled WGS sequence"/>
</dbReference>